<dbReference type="GO" id="GO:0030148">
    <property type="term" value="P:sphingolipid biosynthetic process"/>
    <property type="evidence" value="ECO:0007669"/>
    <property type="project" value="TreeGrafter"/>
</dbReference>
<keyword evidence="3 10" id="KW-0808">Transferase</keyword>
<protein>
    <recommendedName>
        <fullName evidence="10">Elongation of very long chain fatty acids protein</fullName>
        <ecNumber evidence="10">2.3.1.199</ecNumber>
    </recommendedName>
    <alternativeName>
        <fullName evidence="10">Very-long-chain 3-oxoacyl-CoA synthase</fullName>
    </alternativeName>
</protein>
<reference evidence="11" key="1">
    <citation type="submission" date="2020-11" db="EMBL/GenBank/DDBJ databases">
        <authorList>
            <person name="Tran Van P."/>
        </authorList>
    </citation>
    <scope>NUCLEOTIDE SEQUENCE</scope>
</reference>
<keyword evidence="6 10" id="KW-1133">Transmembrane helix</keyword>
<sequence length="209" mass="23766">MPMSVWFGVKFTPGGHSSFFGLLNTFVHVIMYSYYLLAALGPQLHKYLWWKKYLTVLQMVQFVLVMVHAFQLLFIDCNYPRAFVWWIGMHAIMFYFLFSDFYKQAYKKKALAAERKRLAEQLASGKVDRSSGPVTNGYLSNGHHIKNGGDATYHQAGKPTIASFLNGGALSQRTVELVRAGYSSLGSAVTLRHQSRRVHSLLSEEDRQS</sequence>
<comment type="subcellular location">
    <subcellularLocation>
        <location evidence="1">Membrane</location>
        <topology evidence="1">Multi-pass membrane protein</topology>
    </subcellularLocation>
</comment>
<comment type="caution">
    <text evidence="10">Lacks conserved residue(s) required for the propagation of feature annotation.</text>
</comment>
<feature type="transmembrane region" description="Helical" evidence="10">
    <location>
        <begin position="53"/>
        <end position="71"/>
    </location>
</feature>
<proteinExistence type="inferred from homology"/>
<dbReference type="GO" id="GO:0034626">
    <property type="term" value="P:fatty acid elongation, polyunsaturated fatty acid"/>
    <property type="evidence" value="ECO:0007669"/>
    <property type="project" value="TreeGrafter"/>
</dbReference>
<evidence type="ECO:0000256" key="3">
    <source>
        <dbReference type="ARBA" id="ARBA00022679"/>
    </source>
</evidence>
<dbReference type="GO" id="GO:0005789">
    <property type="term" value="C:endoplasmic reticulum membrane"/>
    <property type="evidence" value="ECO:0007669"/>
    <property type="project" value="TreeGrafter"/>
</dbReference>
<accession>A0A7R9DGW2</accession>
<dbReference type="PANTHER" id="PTHR11157">
    <property type="entry name" value="FATTY ACID ACYL TRANSFERASE-RELATED"/>
    <property type="match status" value="1"/>
</dbReference>
<dbReference type="AlphaFoldDB" id="A0A7R9DGW2"/>
<dbReference type="GO" id="GO:0034625">
    <property type="term" value="P:fatty acid elongation, monounsaturated fatty acid"/>
    <property type="evidence" value="ECO:0007669"/>
    <property type="project" value="TreeGrafter"/>
</dbReference>
<evidence type="ECO:0000256" key="8">
    <source>
        <dbReference type="ARBA" id="ARBA00023136"/>
    </source>
</evidence>
<evidence type="ECO:0000256" key="2">
    <source>
        <dbReference type="ARBA" id="ARBA00022516"/>
    </source>
</evidence>
<keyword evidence="4 10" id="KW-0812">Transmembrane</keyword>
<name>A0A7R9DGW2_TIMCR</name>
<organism evidence="11">
    <name type="scientific">Timema cristinae</name>
    <name type="common">Walking stick</name>
    <dbReference type="NCBI Taxonomy" id="61476"/>
    <lineage>
        <taxon>Eukaryota</taxon>
        <taxon>Metazoa</taxon>
        <taxon>Ecdysozoa</taxon>
        <taxon>Arthropoda</taxon>
        <taxon>Hexapoda</taxon>
        <taxon>Insecta</taxon>
        <taxon>Pterygota</taxon>
        <taxon>Neoptera</taxon>
        <taxon>Polyneoptera</taxon>
        <taxon>Phasmatodea</taxon>
        <taxon>Timematodea</taxon>
        <taxon>Timematoidea</taxon>
        <taxon>Timematidae</taxon>
        <taxon>Timema</taxon>
    </lineage>
</organism>
<dbReference type="Pfam" id="PF01151">
    <property type="entry name" value="ELO"/>
    <property type="match status" value="1"/>
</dbReference>
<evidence type="ECO:0000256" key="6">
    <source>
        <dbReference type="ARBA" id="ARBA00022989"/>
    </source>
</evidence>
<evidence type="ECO:0000256" key="7">
    <source>
        <dbReference type="ARBA" id="ARBA00023098"/>
    </source>
</evidence>
<comment type="catalytic activity">
    <reaction evidence="10">
        <text>a very-long-chain acyl-CoA + malonyl-CoA + H(+) = a very-long-chain 3-oxoacyl-CoA + CO2 + CoA</text>
        <dbReference type="Rhea" id="RHEA:32727"/>
        <dbReference type="ChEBI" id="CHEBI:15378"/>
        <dbReference type="ChEBI" id="CHEBI:16526"/>
        <dbReference type="ChEBI" id="CHEBI:57287"/>
        <dbReference type="ChEBI" id="CHEBI:57384"/>
        <dbReference type="ChEBI" id="CHEBI:90725"/>
        <dbReference type="ChEBI" id="CHEBI:90736"/>
        <dbReference type="EC" id="2.3.1.199"/>
    </reaction>
</comment>
<keyword evidence="7 10" id="KW-0443">Lipid metabolism</keyword>
<feature type="transmembrane region" description="Helical" evidence="10">
    <location>
        <begin position="20"/>
        <end position="41"/>
    </location>
</feature>
<feature type="transmembrane region" description="Helical" evidence="10">
    <location>
        <begin position="83"/>
        <end position="102"/>
    </location>
</feature>
<comment type="similarity">
    <text evidence="10">Belongs to the ELO family.</text>
</comment>
<dbReference type="InterPro" id="IPR002076">
    <property type="entry name" value="ELO_fam"/>
</dbReference>
<keyword evidence="5 10" id="KW-0276">Fatty acid metabolism</keyword>
<dbReference type="EMBL" id="OC323365">
    <property type="protein sequence ID" value="CAD7413008.1"/>
    <property type="molecule type" value="Genomic_DNA"/>
</dbReference>
<evidence type="ECO:0000256" key="5">
    <source>
        <dbReference type="ARBA" id="ARBA00022832"/>
    </source>
</evidence>
<dbReference type="GO" id="GO:0009922">
    <property type="term" value="F:fatty acid elongase activity"/>
    <property type="evidence" value="ECO:0007669"/>
    <property type="project" value="UniProtKB-EC"/>
</dbReference>
<evidence type="ECO:0000256" key="10">
    <source>
        <dbReference type="RuleBase" id="RU361115"/>
    </source>
</evidence>
<gene>
    <name evidence="11" type="ORF">TCEB3V08_LOCUS11605</name>
</gene>
<keyword evidence="9 10" id="KW-0275">Fatty acid biosynthesis</keyword>
<keyword evidence="2 10" id="KW-0444">Lipid biosynthesis</keyword>
<evidence type="ECO:0000256" key="1">
    <source>
        <dbReference type="ARBA" id="ARBA00004141"/>
    </source>
</evidence>
<keyword evidence="8 10" id="KW-0472">Membrane</keyword>
<evidence type="ECO:0000313" key="11">
    <source>
        <dbReference type="EMBL" id="CAD7413008.1"/>
    </source>
</evidence>
<dbReference type="GO" id="GO:0019367">
    <property type="term" value="P:fatty acid elongation, saturated fatty acid"/>
    <property type="evidence" value="ECO:0007669"/>
    <property type="project" value="TreeGrafter"/>
</dbReference>
<evidence type="ECO:0000256" key="4">
    <source>
        <dbReference type="ARBA" id="ARBA00022692"/>
    </source>
</evidence>
<dbReference type="EC" id="2.3.1.199" evidence="10"/>
<evidence type="ECO:0000256" key="9">
    <source>
        <dbReference type="ARBA" id="ARBA00023160"/>
    </source>
</evidence>
<dbReference type="PANTHER" id="PTHR11157:SF69">
    <property type="entry name" value="ELONGATION OF VERY LONG CHAIN FATTY ACIDS PROTEIN 7"/>
    <property type="match status" value="1"/>
</dbReference>
<dbReference type="GO" id="GO:0042761">
    <property type="term" value="P:very long-chain fatty acid biosynthetic process"/>
    <property type="evidence" value="ECO:0007669"/>
    <property type="project" value="TreeGrafter"/>
</dbReference>